<evidence type="ECO:0000256" key="5">
    <source>
        <dbReference type="ARBA" id="ARBA00022723"/>
    </source>
</evidence>
<evidence type="ECO:0000256" key="12">
    <source>
        <dbReference type="SAM" id="Phobius"/>
    </source>
</evidence>
<dbReference type="GO" id="GO:0006508">
    <property type="term" value="P:proteolysis"/>
    <property type="evidence" value="ECO:0007669"/>
    <property type="project" value="UniProtKB-KW"/>
</dbReference>
<proteinExistence type="predicted"/>
<feature type="region of interest" description="Disordered" evidence="11">
    <location>
        <begin position="759"/>
        <end position="791"/>
    </location>
</feature>
<evidence type="ECO:0000256" key="4">
    <source>
        <dbReference type="ARBA" id="ARBA00022692"/>
    </source>
</evidence>
<sequence>MVTSTNRNARPSVAGLRAPSGTTVHFGSLIALAFGTAATIYWVMLPSGLAAWFREFERCQVRSGYYPWQLPLPRPDAEQRYDDLAGCLAERMHDRLLWTALALLGMFTVAVLLYRLQPWWRIRRQRLVELRSSDAPELTTYLESLVVETGLPRAPVFLVDPFNPRAGGLAFGHGRRRYVRLDAGLLTLFRNDPASFRAVVLHELAHVRDRDVPITYFALAVWRSFLITALAPLAVGLLWVSWQDGAFRSSLGISWRVAGLVLLVHLFRDALLRSREHHADARVSAWLGSADPSLCLPALPGTVTRWPPVWLRRHPTPSSRVAALPEPTALFRPGFGEHFAAGIVLQLGFVQFAMPIVTAGAPLDVLRSLSAVWGVSVALLVGFAAVRGAAVARAGGRARGYPAGIGVGVVVGALLGERLSLSTLRDPLPGVVVLLAGGLLAVQLVLLSRWVHRCSLLLHRNRLAWVRVLGWSAIGTAVSLLGWSWLRLWAFFESLRLTPSVFGRLGASITGFAAEAAWTDLDRALLSVTWNPVVLGFGARNLALCTGLVLLWAVQLLLAHRTRIRFALSVGLLGAAAWLVFDLAVKAAMRGTVPLSERSTDAFRAVLSAWEFAGAVAVQFTVAAVVAAVLFRRAGLAHALFVAATTGLIVSGMMWVFARLGACVPPLHATATRCPGTTSGEYAATVLGVVTVEGTVAALVGYLLGSTVRRGARRWSGSRGPEIVRTPVGAGTSEPGRAGRIVAVLVAASSIVVLALPNSSSETGEESSVPVAAAERTASEPPESESGTAPGRVWLRHGGSRHLRAVSSATVELGDGIRSNAEVREVRGSAVRLAEAVTEAREFPEPPDSRRAEIWGEALGTLDDSARRLVEALDTGTLDREALLEVVESLARGVRLFEELIDLWCTEYGDRVLEAC</sequence>
<organism evidence="14 15">
    <name type="scientific">Actinopolyspora alba</name>
    <dbReference type="NCBI Taxonomy" id="673379"/>
    <lineage>
        <taxon>Bacteria</taxon>
        <taxon>Bacillati</taxon>
        <taxon>Actinomycetota</taxon>
        <taxon>Actinomycetes</taxon>
        <taxon>Actinopolysporales</taxon>
        <taxon>Actinopolysporaceae</taxon>
        <taxon>Actinopolyspora</taxon>
        <taxon>Actinopolyspora alba group</taxon>
    </lineage>
</organism>
<dbReference type="EMBL" id="FOMZ01000018">
    <property type="protein sequence ID" value="SFE60602.1"/>
    <property type="molecule type" value="Genomic_DNA"/>
</dbReference>
<dbReference type="AlphaFoldDB" id="A0A1I2BX79"/>
<feature type="transmembrane region" description="Helical" evidence="12">
    <location>
        <begin position="365"/>
        <end position="386"/>
    </location>
</feature>
<evidence type="ECO:0000259" key="13">
    <source>
        <dbReference type="Pfam" id="PF01435"/>
    </source>
</evidence>
<feature type="transmembrane region" description="Helical" evidence="12">
    <location>
        <begin position="468"/>
        <end position="486"/>
    </location>
</feature>
<feature type="transmembrane region" description="Helical" evidence="12">
    <location>
        <begin position="428"/>
        <end position="447"/>
    </location>
</feature>
<evidence type="ECO:0000256" key="7">
    <source>
        <dbReference type="ARBA" id="ARBA00022833"/>
    </source>
</evidence>
<keyword evidence="2" id="KW-1003">Cell membrane</keyword>
<gene>
    <name evidence="14" type="ORF">SAMN04487819_1183</name>
</gene>
<keyword evidence="9" id="KW-0482">Metalloprotease</keyword>
<dbReference type="Gene3D" id="3.30.2010.10">
    <property type="entry name" value="Metalloproteases ('zincins'), catalytic domain"/>
    <property type="match status" value="1"/>
</dbReference>
<dbReference type="GO" id="GO:0046872">
    <property type="term" value="F:metal ion binding"/>
    <property type="evidence" value="ECO:0007669"/>
    <property type="project" value="UniProtKB-KW"/>
</dbReference>
<feature type="transmembrane region" description="Helical" evidence="12">
    <location>
        <begin position="638"/>
        <end position="662"/>
    </location>
</feature>
<keyword evidence="4 12" id="KW-0812">Transmembrane</keyword>
<evidence type="ECO:0000256" key="9">
    <source>
        <dbReference type="ARBA" id="ARBA00023049"/>
    </source>
</evidence>
<feature type="domain" description="Peptidase M48" evidence="13">
    <location>
        <begin position="134"/>
        <end position="326"/>
    </location>
</feature>
<evidence type="ECO:0000313" key="15">
    <source>
        <dbReference type="Proteomes" id="UP000198716"/>
    </source>
</evidence>
<feature type="transmembrane region" description="Helical" evidence="12">
    <location>
        <begin position="398"/>
        <end position="416"/>
    </location>
</feature>
<feature type="transmembrane region" description="Helical" evidence="12">
    <location>
        <begin position="609"/>
        <end position="631"/>
    </location>
</feature>
<feature type="transmembrane region" description="Helical" evidence="12">
    <location>
        <begin position="21"/>
        <end position="44"/>
    </location>
</feature>
<dbReference type="PANTHER" id="PTHR43221">
    <property type="entry name" value="PROTEASE HTPX"/>
    <property type="match status" value="1"/>
</dbReference>
<evidence type="ECO:0000256" key="8">
    <source>
        <dbReference type="ARBA" id="ARBA00022989"/>
    </source>
</evidence>
<evidence type="ECO:0000256" key="6">
    <source>
        <dbReference type="ARBA" id="ARBA00022801"/>
    </source>
</evidence>
<dbReference type="Pfam" id="PF01435">
    <property type="entry name" value="Peptidase_M48"/>
    <property type="match status" value="1"/>
</dbReference>
<keyword evidence="6" id="KW-0378">Hydrolase</keyword>
<keyword evidence="15" id="KW-1185">Reference proteome</keyword>
<evidence type="ECO:0000256" key="3">
    <source>
        <dbReference type="ARBA" id="ARBA00022670"/>
    </source>
</evidence>
<dbReference type="InterPro" id="IPR001915">
    <property type="entry name" value="Peptidase_M48"/>
</dbReference>
<comment type="cofactor">
    <cofactor evidence="1">
        <name>Zn(2+)</name>
        <dbReference type="ChEBI" id="CHEBI:29105"/>
    </cofactor>
</comment>
<evidence type="ECO:0000256" key="1">
    <source>
        <dbReference type="ARBA" id="ARBA00001947"/>
    </source>
</evidence>
<feature type="transmembrane region" description="Helical" evidence="12">
    <location>
        <begin position="96"/>
        <end position="116"/>
    </location>
</feature>
<feature type="transmembrane region" description="Helical" evidence="12">
    <location>
        <begin position="533"/>
        <end position="554"/>
    </location>
</feature>
<evidence type="ECO:0000256" key="10">
    <source>
        <dbReference type="ARBA" id="ARBA00023136"/>
    </source>
</evidence>
<keyword evidence="7" id="KW-0862">Zinc</keyword>
<feature type="transmembrane region" description="Helical" evidence="12">
    <location>
        <begin position="566"/>
        <end position="589"/>
    </location>
</feature>
<reference evidence="15" key="1">
    <citation type="submission" date="2016-10" db="EMBL/GenBank/DDBJ databases">
        <authorList>
            <person name="Varghese N."/>
            <person name="Submissions S."/>
        </authorList>
    </citation>
    <scope>NUCLEOTIDE SEQUENCE [LARGE SCALE GENOMIC DNA]</scope>
    <source>
        <strain evidence="15">DSM 45004</strain>
    </source>
</reference>
<keyword evidence="5" id="KW-0479">Metal-binding</keyword>
<name>A0A1I2BX79_9ACTN</name>
<evidence type="ECO:0000256" key="2">
    <source>
        <dbReference type="ARBA" id="ARBA00022475"/>
    </source>
</evidence>
<keyword evidence="10 12" id="KW-0472">Membrane</keyword>
<evidence type="ECO:0000313" key="14">
    <source>
        <dbReference type="EMBL" id="SFE60602.1"/>
    </source>
</evidence>
<feature type="transmembrane region" description="Helical" evidence="12">
    <location>
        <begin position="682"/>
        <end position="704"/>
    </location>
</feature>
<feature type="transmembrane region" description="Helical" evidence="12">
    <location>
        <begin position="246"/>
        <end position="267"/>
    </location>
</feature>
<dbReference type="GO" id="GO:0004222">
    <property type="term" value="F:metalloendopeptidase activity"/>
    <property type="evidence" value="ECO:0007669"/>
    <property type="project" value="InterPro"/>
</dbReference>
<dbReference type="InterPro" id="IPR050083">
    <property type="entry name" value="HtpX_protease"/>
</dbReference>
<keyword evidence="3 14" id="KW-0645">Protease</keyword>
<protein>
    <submittedName>
        <fullName evidence="14">Zn-dependent protease with chaperone function</fullName>
    </submittedName>
</protein>
<dbReference type="PANTHER" id="PTHR43221:SF2">
    <property type="entry name" value="PROTEASE HTPX HOMOLOG"/>
    <property type="match status" value="1"/>
</dbReference>
<accession>A0A1I2BX79</accession>
<keyword evidence="8 12" id="KW-1133">Transmembrane helix</keyword>
<dbReference type="Proteomes" id="UP000198716">
    <property type="component" value="Unassembled WGS sequence"/>
</dbReference>
<feature type="transmembrane region" description="Helical" evidence="12">
    <location>
        <begin position="216"/>
        <end position="240"/>
    </location>
</feature>
<evidence type="ECO:0000256" key="11">
    <source>
        <dbReference type="SAM" id="MobiDB-lite"/>
    </source>
</evidence>
<feature type="transmembrane region" description="Helical" evidence="12">
    <location>
        <begin position="339"/>
        <end position="359"/>
    </location>
</feature>